<protein>
    <submittedName>
        <fullName evidence="1">Uncharacterized protein</fullName>
    </submittedName>
</protein>
<gene>
    <name evidence="1" type="ORF">RRG08_020707</name>
</gene>
<dbReference type="EMBL" id="JAWDGP010000777">
    <property type="protein sequence ID" value="KAK3797316.1"/>
    <property type="molecule type" value="Genomic_DNA"/>
</dbReference>
<accession>A0AAE1B1S5</accession>
<proteinExistence type="predicted"/>
<sequence length="123" mass="13562">MSREAQTESVTTCVSPHTCHNLCITAHLSQLVYHRTLVTTCVSPHTCHNLCITAHLSQLVYHRTLVTTCVSPHTLQPASLKLGGMILLSKFEIRVICISSSKEIPVAKRFLADRLSTASQSHL</sequence>
<evidence type="ECO:0000313" key="1">
    <source>
        <dbReference type="EMBL" id="KAK3797316.1"/>
    </source>
</evidence>
<reference evidence="1" key="1">
    <citation type="journal article" date="2023" name="G3 (Bethesda)">
        <title>A reference genome for the long-term kleptoplast-retaining sea slug Elysia crispata morphotype clarki.</title>
        <authorList>
            <person name="Eastman K.E."/>
            <person name="Pendleton A.L."/>
            <person name="Shaikh M.A."/>
            <person name="Suttiyut T."/>
            <person name="Ogas R."/>
            <person name="Tomko P."/>
            <person name="Gavelis G."/>
            <person name="Widhalm J.R."/>
            <person name="Wisecaver J.H."/>
        </authorList>
    </citation>
    <scope>NUCLEOTIDE SEQUENCE</scope>
    <source>
        <strain evidence="1">ECLA1</strain>
    </source>
</reference>
<dbReference type="Proteomes" id="UP001283361">
    <property type="component" value="Unassembled WGS sequence"/>
</dbReference>
<keyword evidence="2" id="KW-1185">Reference proteome</keyword>
<organism evidence="1 2">
    <name type="scientific">Elysia crispata</name>
    <name type="common">lettuce slug</name>
    <dbReference type="NCBI Taxonomy" id="231223"/>
    <lineage>
        <taxon>Eukaryota</taxon>
        <taxon>Metazoa</taxon>
        <taxon>Spiralia</taxon>
        <taxon>Lophotrochozoa</taxon>
        <taxon>Mollusca</taxon>
        <taxon>Gastropoda</taxon>
        <taxon>Heterobranchia</taxon>
        <taxon>Euthyneura</taxon>
        <taxon>Panpulmonata</taxon>
        <taxon>Sacoglossa</taxon>
        <taxon>Placobranchoidea</taxon>
        <taxon>Plakobranchidae</taxon>
        <taxon>Elysia</taxon>
    </lineage>
</organism>
<comment type="caution">
    <text evidence="1">The sequence shown here is derived from an EMBL/GenBank/DDBJ whole genome shotgun (WGS) entry which is preliminary data.</text>
</comment>
<name>A0AAE1B1S5_9GAST</name>
<dbReference type="AlphaFoldDB" id="A0AAE1B1S5"/>
<evidence type="ECO:0000313" key="2">
    <source>
        <dbReference type="Proteomes" id="UP001283361"/>
    </source>
</evidence>